<sequence>MVGPTLYLMRADSATVASVWSRNTTTVISDNAAASTASGASSPSVARRRRILWAMARAPVSSGASAINPCGASVAVSVATMMATAAGASRPSAIDRSTNTHVTSTPSAISGSGRRPLLNGSQADRNTAPAVNTATRLDASPPGPGPSRRSTKRLTISQQAIPARVAGRRIQTPAVLTAASWASTDVYQSNGASVVPKYR</sequence>
<dbReference type="EMBL" id="CNGE01000783">
    <property type="protein sequence ID" value="CKT34001.1"/>
    <property type="molecule type" value="Genomic_DNA"/>
</dbReference>
<name>A0A655EII2_MYCTX</name>
<accession>A0A655EII2</accession>
<dbReference type="AlphaFoldDB" id="A0A655EII2"/>
<evidence type="ECO:0000313" key="5">
    <source>
        <dbReference type="Proteomes" id="UP000039217"/>
    </source>
</evidence>
<dbReference type="Proteomes" id="UP000039217">
    <property type="component" value="Unassembled WGS sequence"/>
</dbReference>
<evidence type="ECO:0000313" key="4">
    <source>
        <dbReference type="EMBL" id="CNV18150.1"/>
    </source>
</evidence>
<reference evidence="5 6" key="1">
    <citation type="submission" date="2015-03" db="EMBL/GenBank/DDBJ databases">
        <authorList>
            <consortium name="Pathogen Informatics"/>
        </authorList>
    </citation>
    <scope>NUCLEOTIDE SEQUENCE [LARGE SCALE GENOMIC DNA]</scope>
    <source>
        <strain evidence="2 6">Bir 172</strain>
        <strain evidence="3 7">Bir 185</strain>
        <strain evidence="4 5">D00501624</strain>
    </source>
</reference>
<feature type="region of interest" description="Disordered" evidence="1">
    <location>
        <begin position="89"/>
        <end position="159"/>
    </location>
</feature>
<dbReference type="EMBL" id="CNFT01001930">
    <property type="protein sequence ID" value="CKT77357.1"/>
    <property type="molecule type" value="Genomic_DNA"/>
</dbReference>
<proteinExistence type="predicted"/>
<evidence type="ECO:0000313" key="3">
    <source>
        <dbReference type="EMBL" id="CKT77357.1"/>
    </source>
</evidence>
<dbReference type="EMBL" id="CQQC01000536">
    <property type="protein sequence ID" value="CNV18150.1"/>
    <property type="molecule type" value="Genomic_DNA"/>
</dbReference>
<evidence type="ECO:0000313" key="6">
    <source>
        <dbReference type="Proteomes" id="UP000048948"/>
    </source>
</evidence>
<protein>
    <submittedName>
        <fullName evidence="3">Uncharacterized protein</fullName>
    </submittedName>
</protein>
<evidence type="ECO:0000256" key="1">
    <source>
        <dbReference type="SAM" id="MobiDB-lite"/>
    </source>
</evidence>
<organism evidence="3 7">
    <name type="scientific">Mycobacterium tuberculosis</name>
    <dbReference type="NCBI Taxonomy" id="1773"/>
    <lineage>
        <taxon>Bacteria</taxon>
        <taxon>Bacillati</taxon>
        <taxon>Actinomycetota</taxon>
        <taxon>Actinomycetes</taxon>
        <taxon>Mycobacteriales</taxon>
        <taxon>Mycobacteriaceae</taxon>
        <taxon>Mycobacterium</taxon>
        <taxon>Mycobacterium tuberculosis complex</taxon>
    </lineage>
</organism>
<dbReference type="Proteomes" id="UP000050164">
    <property type="component" value="Unassembled WGS sequence"/>
</dbReference>
<dbReference type="Proteomes" id="UP000048948">
    <property type="component" value="Unassembled WGS sequence"/>
</dbReference>
<evidence type="ECO:0000313" key="2">
    <source>
        <dbReference type="EMBL" id="CKT34001.1"/>
    </source>
</evidence>
<gene>
    <name evidence="4" type="ORF">ERS007661_01778</name>
    <name evidence="2" type="ORF">ERS027646_03380</name>
    <name evidence="3" type="ORF">ERS027659_04816</name>
</gene>
<evidence type="ECO:0000313" key="7">
    <source>
        <dbReference type="Proteomes" id="UP000050164"/>
    </source>
</evidence>
<feature type="compositionally biased region" description="Polar residues" evidence="1">
    <location>
        <begin position="119"/>
        <end position="135"/>
    </location>
</feature>
<feature type="compositionally biased region" description="Polar residues" evidence="1">
    <location>
        <begin position="95"/>
        <end position="110"/>
    </location>
</feature>